<dbReference type="InterPro" id="IPR036318">
    <property type="entry name" value="FAD-bd_PCMH-like_sf"/>
</dbReference>
<dbReference type="InterPro" id="IPR012951">
    <property type="entry name" value="BBE"/>
</dbReference>
<keyword evidence="6" id="KW-0732">Signal</keyword>
<dbReference type="PROSITE" id="PS51387">
    <property type="entry name" value="FAD_PCMH"/>
    <property type="match status" value="1"/>
</dbReference>
<evidence type="ECO:0000256" key="6">
    <source>
        <dbReference type="SAM" id="SignalP"/>
    </source>
</evidence>
<dbReference type="Pfam" id="PF08031">
    <property type="entry name" value="BBE"/>
    <property type="match status" value="1"/>
</dbReference>
<feature type="signal peptide" evidence="6">
    <location>
        <begin position="1"/>
        <end position="20"/>
    </location>
</feature>
<name>A0ABQ8QVH4_FUSEQ</name>
<evidence type="ECO:0000256" key="3">
    <source>
        <dbReference type="ARBA" id="ARBA00022630"/>
    </source>
</evidence>
<dbReference type="InterPro" id="IPR016166">
    <property type="entry name" value="FAD-bd_PCMH"/>
</dbReference>
<keyword evidence="3" id="KW-0285">Flavoprotein</keyword>
<evidence type="ECO:0000313" key="8">
    <source>
        <dbReference type="EMBL" id="KAJ4108669.1"/>
    </source>
</evidence>
<dbReference type="Pfam" id="PF01565">
    <property type="entry name" value="FAD_binding_4"/>
    <property type="match status" value="1"/>
</dbReference>
<protein>
    <recommendedName>
        <fullName evidence="7">FAD-binding PCMH-type domain-containing protein</fullName>
    </recommendedName>
</protein>
<evidence type="ECO:0000256" key="1">
    <source>
        <dbReference type="ARBA" id="ARBA00001974"/>
    </source>
</evidence>
<evidence type="ECO:0000313" key="9">
    <source>
        <dbReference type="Proteomes" id="UP001152024"/>
    </source>
</evidence>
<reference evidence="8" key="1">
    <citation type="submission" date="2022-09" db="EMBL/GenBank/DDBJ databases">
        <title>Fusarium specimens isolated from Avocado Roots.</title>
        <authorList>
            <person name="Stajich J."/>
            <person name="Roper C."/>
            <person name="Heimlech-Rivalta G."/>
        </authorList>
    </citation>
    <scope>NUCLEOTIDE SEQUENCE</scope>
    <source>
        <strain evidence="8">CF00095</strain>
    </source>
</reference>
<dbReference type="Proteomes" id="UP001152024">
    <property type="component" value="Unassembled WGS sequence"/>
</dbReference>
<dbReference type="InterPro" id="IPR016169">
    <property type="entry name" value="FAD-bd_PCMH_sub2"/>
</dbReference>
<dbReference type="InterPro" id="IPR006094">
    <property type="entry name" value="Oxid_FAD_bind_N"/>
</dbReference>
<sequence>MKSILSLALLPLALFTGTSSAHLHARNSCRCLPSDDCWPSDKVWAKFNSTVNGALIATVPLGSPCHDPNYDEEACAAVKADWKWPMTHIETSSSVMQNWFANQSCDPFVTKSKPCTLGNYVSYAVQVSNARDVATAIKFAKANNIRLVVRNTAHDYFGRSTGAGSLAIWTHHMKKKEVIERWSDSQYTGPALKLGAGIQGYDSVEFAHANGLTSVPGECPTVGLAGFTLGGGHSPLSTSYGMGADNALEYEVVTADGQIITASATNKYKDLFWAMSGGGGASFGVVTSMTVRAHKTTTIGGAKLTLVAGADKDAYYAAVNRFHELLPGMIGNDSTVTYILTGAYFAITPVTIANSTGDFVRDTILAPFTDYLTKAGLTFTASYSTLSFRDHYALYNGPLPGGSLQAAQFQWGGRLIPNSVVAGADFNKLTRKFASTGLVLAGSAGKFESLPGVSNAVPSYWREAMISLQFGSLWDATRWDDMIADQKKMTEVYMPQLIDVTPGSGTYMNEADFNEPNWKEVFYGSNWNRLVEIKRKYDPQSFFYNYKGVGSEAWNVDRNGRMCKA</sequence>
<evidence type="ECO:0000256" key="4">
    <source>
        <dbReference type="ARBA" id="ARBA00022827"/>
    </source>
</evidence>
<comment type="caution">
    <text evidence="8">The sequence shown here is derived from an EMBL/GenBank/DDBJ whole genome shotgun (WGS) entry which is preliminary data.</text>
</comment>
<feature type="domain" description="FAD-binding PCMH-type" evidence="7">
    <location>
        <begin position="117"/>
        <end position="296"/>
    </location>
</feature>
<evidence type="ECO:0000256" key="5">
    <source>
        <dbReference type="ARBA" id="ARBA00023002"/>
    </source>
</evidence>
<dbReference type="InterPro" id="IPR050416">
    <property type="entry name" value="FAD-linked_Oxidoreductase"/>
</dbReference>
<keyword evidence="9" id="KW-1185">Reference proteome</keyword>
<feature type="chain" id="PRO_5045679291" description="FAD-binding PCMH-type domain-containing protein" evidence="6">
    <location>
        <begin position="21"/>
        <end position="565"/>
    </location>
</feature>
<evidence type="ECO:0000256" key="2">
    <source>
        <dbReference type="ARBA" id="ARBA00005466"/>
    </source>
</evidence>
<dbReference type="PANTHER" id="PTHR42973:SF39">
    <property type="entry name" value="FAD-BINDING PCMH-TYPE DOMAIN-CONTAINING PROTEIN"/>
    <property type="match status" value="1"/>
</dbReference>
<organism evidence="8 9">
    <name type="scientific">Fusarium equiseti</name>
    <name type="common">Fusarium scirpi</name>
    <dbReference type="NCBI Taxonomy" id="61235"/>
    <lineage>
        <taxon>Eukaryota</taxon>
        <taxon>Fungi</taxon>
        <taxon>Dikarya</taxon>
        <taxon>Ascomycota</taxon>
        <taxon>Pezizomycotina</taxon>
        <taxon>Sordariomycetes</taxon>
        <taxon>Hypocreomycetidae</taxon>
        <taxon>Hypocreales</taxon>
        <taxon>Nectriaceae</taxon>
        <taxon>Fusarium</taxon>
        <taxon>Fusarium incarnatum-equiseti species complex</taxon>
    </lineage>
</organism>
<keyword evidence="4" id="KW-0274">FAD</keyword>
<gene>
    <name evidence="8" type="ORF">NW768_012146</name>
</gene>
<dbReference type="Gene3D" id="3.30.465.10">
    <property type="match status" value="2"/>
</dbReference>
<keyword evidence="5" id="KW-0560">Oxidoreductase</keyword>
<accession>A0ABQ8QVH4</accession>
<dbReference type="PANTHER" id="PTHR42973">
    <property type="entry name" value="BINDING OXIDOREDUCTASE, PUTATIVE (AFU_ORTHOLOGUE AFUA_1G17690)-RELATED"/>
    <property type="match status" value="1"/>
</dbReference>
<dbReference type="SUPFAM" id="SSF56176">
    <property type="entry name" value="FAD-binding/transporter-associated domain-like"/>
    <property type="match status" value="1"/>
</dbReference>
<comment type="similarity">
    <text evidence="2">Belongs to the oxygen-dependent FAD-linked oxidoreductase family.</text>
</comment>
<proteinExistence type="inferred from homology"/>
<dbReference type="EMBL" id="JAOQBH010000038">
    <property type="protein sequence ID" value="KAJ4108669.1"/>
    <property type="molecule type" value="Genomic_DNA"/>
</dbReference>
<evidence type="ECO:0000259" key="7">
    <source>
        <dbReference type="PROSITE" id="PS51387"/>
    </source>
</evidence>
<comment type="cofactor">
    <cofactor evidence="1">
        <name>FAD</name>
        <dbReference type="ChEBI" id="CHEBI:57692"/>
    </cofactor>
</comment>